<dbReference type="EMBL" id="CP104972">
    <property type="protein sequence ID" value="UXN59003.1"/>
    <property type="molecule type" value="Genomic_DNA"/>
</dbReference>
<evidence type="ECO:0000313" key="1">
    <source>
        <dbReference type="EMBL" id="UXN59003.1"/>
    </source>
</evidence>
<organism evidence="1 2">
    <name type="scientific">Phyllobacterium zundukense</name>
    <dbReference type="NCBI Taxonomy" id="1867719"/>
    <lineage>
        <taxon>Bacteria</taxon>
        <taxon>Pseudomonadati</taxon>
        <taxon>Pseudomonadota</taxon>
        <taxon>Alphaproteobacteria</taxon>
        <taxon>Hyphomicrobiales</taxon>
        <taxon>Phyllobacteriaceae</taxon>
        <taxon>Phyllobacterium</taxon>
    </lineage>
</organism>
<proteinExistence type="predicted"/>
<sequence length="252" mass="27666">MNLHLIVDVLPLLFEGMLLTAQLTAASVAIGLLIAVPLALLRTSPSSVLSYTILLYTFVFRGTPLLVQLFLIYYGAGQLEWIRSSAAWRILREPYWCALITFSLNNGAYTTEILRGGIRAVPSGEIEAAKALGMSYALRIRRIVLPAGFRLALPAYANEVVLMLKASSLASTITLMELTGTARKIVAQTFSPYEVFIAAALIYLGFTFLIVHLFGRLERHMAKHQQRAGLKNNSRSRVRAAAKISASQKVAP</sequence>
<reference evidence="1" key="1">
    <citation type="submission" date="2022-09" db="EMBL/GenBank/DDBJ databases">
        <title>Interaction between co-microsymbionts with complementary sets of symbiotic genes in legume-rhizobium systems.</title>
        <authorList>
            <person name="Safronova V."/>
            <person name="Sazanova A."/>
            <person name="Afonin A."/>
            <person name="Chirak E."/>
        </authorList>
    </citation>
    <scope>NUCLEOTIDE SEQUENCE</scope>
    <source>
        <strain evidence="1">A18/3m</strain>
    </source>
</reference>
<protein>
    <submittedName>
        <fullName evidence="1">ABC transporter permease</fullName>
    </submittedName>
</protein>
<dbReference type="Proteomes" id="UP001061991">
    <property type="component" value="Plasmid p_unnamed1"/>
</dbReference>
<accession>A0ACD4CZE3</accession>
<name>A0ACD4CZE3_9HYPH</name>
<gene>
    <name evidence="1" type="ORF">N8E88_08900</name>
</gene>
<evidence type="ECO:0000313" key="2">
    <source>
        <dbReference type="Proteomes" id="UP001061991"/>
    </source>
</evidence>
<keyword evidence="1" id="KW-0614">Plasmid</keyword>
<keyword evidence="2" id="KW-1185">Reference proteome</keyword>
<geneLocation type="plasmid" evidence="1 2">
    <name>p_unnamed1</name>
</geneLocation>